<evidence type="ECO:0000313" key="1">
    <source>
        <dbReference type="EMBL" id="ONH91591.1"/>
    </source>
</evidence>
<dbReference type="InterPro" id="IPR017853">
    <property type="entry name" value="GH"/>
</dbReference>
<dbReference type="STRING" id="3760.A0A251MWW7"/>
<organism evidence="1 2">
    <name type="scientific">Prunus persica</name>
    <name type="common">Peach</name>
    <name type="synonym">Amygdalus persica</name>
    <dbReference type="NCBI Taxonomy" id="3760"/>
    <lineage>
        <taxon>Eukaryota</taxon>
        <taxon>Viridiplantae</taxon>
        <taxon>Streptophyta</taxon>
        <taxon>Embryophyta</taxon>
        <taxon>Tracheophyta</taxon>
        <taxon>Spermatophyta</taxon>
        <taxon>Magnoliopsida</taxon>
        <taxon>eudicotyledons</taxon>
        <taxon>Gunneridae</taxon>
        <taxon>Pentapetalae</taxon>
        <taxon>rosids</taxon>
        <taxon>fabids</taxon>
        <taxon>Rosales</taxon>
        <taxon>Rosaceae</taxon>
        <taxon>Amygdaloideae</taxon>
        <taxon>Amygdaleae</taxon>
        <taxon>Prunus</taxon>
    </lineage>
</organism>
<dbReference type="Proteomes" id="UP000006882">
    <property type="component" value="Chromosome G8"/>
</dbReference>
<protein>
    <submittedName>
        <fullName evidence="1">Uncharacterized protein</fullName>
    </submittedName>
</protein>
<name>A0A251MWW7_PRUPE</name>
<proteinExistence type="predicted"/>
<keyword evidence="2" id="KW-1185">Reference proteome</keyword>
<reference evidence="1 2" key="1">
    <citation type="journal article" date="2013" name="Nat. Genet.">
        <title>The high-quality draft genome of peach (Prunus persica) identifies unique patterns of genetic diversity, domestication and genome evolution.</title>
        <authorList>
            <consortium name="International Peach Genome Initiative"/>
            <person name="Verde I."/>
            <person name="Abbott A.G."/>
            <person name="Scalabrin S."/>
            <person name="Jung S."/>
            <person name="Shu S."/>
            <person name="Marroni F."/>
            <person name="Zhebentyayeva T."/>
            <person name="Dettori M.T."/>
            <person name="Grimwood J."/>
            <person name="Cattonaro F."/>
            <person name="Zuccolo A."/>
            <person name="Rossini L."/>
            <person name="Jenkins J."/>
            <person name="Vendramin E."/>
            <person name="Meisel L.A."/>
            <person name="Decroocq V."/>
            <person name="Sosinski B."/>
            <person name="Prochnik S."/>
            <person name="Mitros T."/>
            <person name="Policriti A."/>
            <person name="Cipriani G."/>
            <person name="Dondini L."/>
            <person name="Ficklin S."/>
            <person name="Goodstein D.M."/>
            <person name="Xuan P."/>
            <person name="Del Fabbro C."/>
            <person name="Aramini V."/>
            <person name="Copetti D."/>
            <person name="Gonzalez S."/>
            <person name="Horner D.S."/>
            <person name="Falchi R."/>
            <person name="Lucas S."/>
            <person name="Mica E."/>
            <person name="Maldonado J."/>
            <person name="Lazzari B."/>
            <person name="Bielenberg D."/>
            <person name="Pirona R."/>
            <person name="Miculan M."/>
            <person name="Barakat A."/>
            <person name="Testolin R."/>
            <person name="Stella A."/>
            <person name="Tartarini S."/>
            <person name="Tonutti P."/>
            <person name="Arus P."/>
            <person name="Orellana A."/>
            <person name="Wells C."/>
            <person name="Main D."/>
            <person name="Vizzotto G."/>
            <person name="Silva H."/>
            <person name="Salamini F."/>
            <person name="Schmutz J."/>
            <person name="Morgante M."/>
            <person name="Rokhsar D.S."/>
        </authorList>
    </citation>
    <scope>NUCLEOTIDE SEQUENCE [LARGE SCALE GENOMIC DNA]</scope>
    <source>
        <strain evidence="2">cv. Nemared</strain>
    </source>
</reference>
<gene>
    <name evidence="1" type="ORF">PRUPE_8G125300</name>
</gene>
<dbReference type="EMBL" id="CM007658">
    <property type="protein sequence ID" value="ONH91591.1"/>
    <property type="molecule type" value="Genomic_DNA"/>
</dbReference>
<dbReference type="SUPFAM" id="SSF51445">
    <property type="entry name" value="(Trans)glycosidases"/>
    <property type="match status" value="1"/>
</dbReference>
<dbReference type="Gramene" id="ONH91591">
    <property type="protein sequence ID" value="ONH91591"/>
    <property type="gene ID" value="PRUPE_8G125300"/>
</dbReference>
<dbReference type="AlphaFoldDB" id="A0A251MWW7"/>
<sequence length="91" mass="10194">MYFRGADDQGFNWESSKKGGWYNSLRHSVPQLATSGITHVWLPPPSDAISLEATTHNILMARGTMTLELTTMLPLILTTKTQKSRKSFRIG</sequence>
<evidence type="ECO:0000313" key="2">
    <source>
        <dbReference type="Proteomes" id="UP000006882"/>
    </source>
</evidence>
<dbReference type="Gene3D" id="3.20.20.80">
    <property type="entry name" value="Glycosidases"/>
    <property type="match status" value="1"/>
</dbReference>
<accession>A0A251MWW7</accession>